<gene>
    <name evidence="1" type="ORF">HK414_02160</name>
</gene>
<sequence>MLAGAAFAAGGHHAVDDAAILEAGQCEVEGWASRAPAGDRLLHAGLGCRAGPVELGVAAEAARQGGSQAAYGLSAKWAQALGEDLSVGASIGPNWQAHAAPRYQGFTVAALATWTPREDLALHLNLGRDIVHRGRGLARHGLAAEWLPVQDWSFVAERYRKSAATSGAPAPAGRSPRTGARTSATRIGCAARACRTGRSA</sequence>
<reference evidence="1 2" key="2">
    <citation type="submission" date="2020-05" db="EMBL/GenBank/DDBJ databases">
        <authorList>
            <person name="Khan S.A."/>
            <person name="Jeon C.O."/>
            <person name="Chun B.H."/>
        </authorList>
    </citation>
    <scope>NUCLEOTIDE SEQUENCE [LARGE SCALE GENOMIC DNA]</scope>
    <source>
        <strain evidence="1 2">H242</strain>
    </source>
</reference>
<evidence type="ECO:0000313" key="1">
    <source>
        <dbReference type="EMBL" id="QJW83420.1"/>
    </source>
</evidence>
<evidence type="ECO:0000313" key="2">
    <source>
        <dbReference type="Proteomes" id="UP000500826"/>
    </source>
</evidence>
<organism evidence="1 2">
    <name type="scientific">Ramlibacter terrae</name>
    <dbReference type="NCBI Taxonomy" id="2732511"/>
    <lineage>
        <taxon>Bacteria</taxon>
        <taxon>Pseudomonadati</taxon>
        <taxon>Pseudomonadota</taxon>
        <taxon>Betaproteobacteria</taxon>
        <taxon>Burkholderiales</taxon>
        <taxon>Comamonadaceae</taxon>
        <taxon>Ramlibacter</taxon>
    </lineage>
</organism>
<protein>
    <submittedName>
        <fullName evidence="1">Uncharacterized protein</fullName>
    </submittedName>
</protein>
<proteinExistence type="predicted"/>
<reference evidence="1 2" key="1">
    <citation type="submission" date="2020-05" db="EMBL/GenBank/DDBJ databases">
        <title>Ramlibacter rhizophilus sp. nov., isolated from rhizosphere soil of national flower Mugunghwa from South Korea.</title>
        <authorList>
            <person name="Zheng-Fei Y."/>
            <person name="Huan T."/>
        </authorList>
    </citation>
    <scope>NUCLEOTIDE SEQUENCE [LARGE SCALE GENOMIC DNA]</scope>
    <source>
        <strain evidence="1 2">H242</strain>
    </source>
</reference>
<dbReference type="EMBL" id="CP053418">
    <property type="protein sequence ID" value="QJW83420.1"/>
    <property type="molecule type" value="Genomic_DNA"/>
</dbReference>
<dbReference type="Proteomes" id="UP000500826">
    <property type="component" value="Chromosome"/>
</dbReference>
<name>A0ABX6P1Z6_9BURK</name>
<accession>A0ABX6P1Z6</accession>
<keyword evidence="2" id="KW-1185">Reference proteome</keyword>